<protein>
    <submittedName>
        <fullName evidence="1">Uncharacterized protein</fullName>
    </submittedName>
</protein>
<name>A0A383UM43_BLUHO</name>
<dbReference type="Proteomes" id="UP000275772">
    <property type="component" value="Unassembled WGS sequence"/>
</dbReference>
<dbReference type="VEuPathDB" id="FungiDB:BLGHR1_11598"/>
<accession>A0A383UM43</accession>
<evidence type="ECO:0000313" key="1">
    <source>
        <dbReference type="EMBL" id="SZF00849.1"/>
    </source>
</evidence>
<evidence type="ECO:0000313" key="2">
    <source>
        <dbReference type="Proteomes" id="UP000275772"/>
    </source>
</evidence>
<dbReference type="AlphaFoldDB" id="A0A383UM43"/>
<dbReference type="EMBL" id="UNSH01000028">
    <property type="protein sequence ID" value="SZF00849.1"/>
    <property type="molecule type" value="Genomic_DNA"/>
</dbReference>
<gene>
    <name evidence="1" type="ORF">BLGHR1_11598</name>
</gene>
<reference evidence="1 2" key="1">
    <citation type="submission" date="2017-11" db="EMBL/GenBank/DDBJ databases">
        <authorList>
            <person name="Kracher B."/>
        </authorList>
    </citation>
    <scope>NUCLEOTIDE SEQUENCE [LARGE SCALE GENOMIC DNA]</scope>
    <source>
        <strain evidence="1 2">RACE1</strain>
    </source>
</reference>
<sequence length="74" mass="8524">MWSLNLLKIKVIEPDSHQFVLVYRLPRYSEMQQFYRVSKQVTVRSGHNHPSQTSTLPLIKFSESGEVIFSLGSG</sequence>
<proteinExistence type="predicted"/>
<organism evidence="1 2">
    <name type="scientific">Blumeria hordei</name>
    <name type="common">Barley powdery mildew</name>
    <name type="synonym">Blumeria graminis f. sp. hordei</name>
    <dbReference type="NCBI Taxonomy" id="2867405"/>
    <lineage>
        <taxon>Eukaryota</taxon>
        <taxon>Fungi</taxon>
        <taxon>Dikarya</taxon>
        <taxon>Ascomycota</taxon>
        <taxon>Pezizomycotina</taxon>
        <taxon>Leotiomycetes</taxon>
        <taxon>Erysiphales</taxon>
        <taxon>Erysiphaceae</taxon>
        <taxon>Blumeria</taxon>
    </lineage>
</organism>